<feature type="non-terminal residue" evidence="2">
    <location>
        <position position="1"/>
    </location>
</feature>
<evidence type="ECO:0000313" key="3">
    <source>
        <dbReference type="Proteomes" id="UP000789901"/>
    </source>
</evidence>
<evidence type="ECO:0000313" key="2">
    <source>
        <dbReference type="EMBL" id="CAG8846565.1"/>
    </source>
</evidence>
<accession>A0ABN7X3U9</accession>
<keyword evidence="3" id="KW-1185">Reference proteome</keyword>
<sequence length="47" mass="5215">VPWVLLILSYWCAIGDEFVVGGKFEFVIESEFVDRNKVVIVVGGTIA</sequence>
<name>A0ABN7X3U9_GIGMA</name>
<feature type="signal peptide" evidence="1">
    <location>
        <begin position="1"/>
        <end position="15"/>
    </location>
</feature>
<organism evidence="2 3">
    <name type="scientific">Gigaspora margarita</name>
    <dbReference type="NCBI Taxonomy" id="4874"/>
    <lineage>
        <taxon>Eukaryota</taxon>
        <taxon>Fungi</taxon>
        <taxon>Fungi incertae sedis</taxon>
        <taxon>Mucoromycota</taxon>
        <taxon>Glomeromycotina</taxon>
        <taxon>Glomeromycetes</taxon>
        <taxon>Diversisporales</taxon>
        <taxon>Gigasporaceae</taxon>
        <taxon>Gigaspora</taxon>
    </lineage>
</organism>
<dbReference type="EMBL" id="CAJVQB010084078">
    <property type="protein sequence ID" value="CAG8846565.1"/>
    <property type="molecule type" value="Genomic_DNA"/>
</dbReference>
<reference evidence="2 3" key="1">
    <citation type="submission" date="2021-06" db="EMBL/GenBank/DDBJ databases">
        <authorList>
            <person name="Kallberg Y."/>
            <person name="Tangrot J."/>
            <person name="Rosling A."/>
        </authorList>
    </citation>
    <scope>NUCLEOTIDE SEQUENCE [LARGE SCALE GENOMIC DNA]</scope>
    <source>
        <strain evidence="2 3">120-4 pot B 10/14</strain>
    </source>
</reference>
<feature type="chain" id="PRO_5045551137" evidence="1">
    <location>
        <begin position="16"/>
        <end position="47"/>
    </location>
</feature>
<dbReference type="Proteomes" id="UP000789901">
    <property type="component" value="Unassembled WGS sequence"/>
</dbReference>
<keyword evidence="1" id="KW-0732">Signal</keyword>
<proteinExistence type="predicted"/>
<gene>
    <name evidence="2" type="ORF">GMARGA_LOCUS38226</name>
</gene>
<comment type="caution">
    <text evidence="2">The sequence shown here is derived from an EMBL/GenBank/DDBJ whole genome shotgun (WGS) entry which is preliminary data.</text>
</comment>
<feature type="non-terminal residue" evidence="2">
    <location>
        <position position="47"/>
    </location>
</feature>
<protein>
    <submittedName>
        <fullName evidence="2">27040_t:CDS:1</fullName>
    </submittedName>
</protein>
<evidence type="ECO:0000256" key="1">
    <source>
        <dbReference type="SAM" id="SignalP"/>
    </source>
</evidence>